<organism evidence="2 3">
    <name type="scientific">Colocasia esculenta</name>
    <name type="common">Wild taro</name>
    <name type="synonym">Arum esculentum</name>
    <dbReference type="NCBI Taxonomy" id="4460"/>
    <lineage>
        <taxon>Eukaryota</taxon>
        <taxon>Viridiplantae</taxon>
        <taxon>Streptophyta</taxon>
        <taxon>Embryophyta</taxon>
        <taxon>Tracheophyta</taxon>
        <taxon>Spermatophyta</taxon>
        <taxon>Magnoliopsida</taxon>
        <taxon>Liliopsida</taxon>
        <taxon>Araceae</taxon>
        <taxon>Aroideae</taxon>
        <taxon>Colocasieae</taxon>
        <taxon>Colocasia</taxon>
    </lineage>
</organism>
<feature type="compositionally biased region" description="Polar residues" evidence="1">
    <location>
        <begin position="1"/>
        <end position="10"/>
    </location>
</feature>
<proteinExistence type="predicted"/>
<reference evidence="2" key="1">
    <citation type="submission" date="2017-07" db="EMBL/GenBank/DDBJ databases">
        <title>Taro Niue Genome Assembly and Annotation.</title>
        <authorList>
            <person name="Atibalentja N."/>
            <person name="Keating K."/>
            <person name="Fields C.J."/>
        </authorList>
    </citation>
    <scope>NUCLEOTIDE SEQUENCE</scope>
    <source>
        <strain evidence="2">Niue_2</strain>
        <tissue evidence="2">Leaf</tissue>
    </source>
</reference>
<feature type="compositionally biased region" description="Basic residues" evidence="1">
    <location>
        <begin position="18"/>
        <end position="27"/>
    </location>
</feature>
<keyword evidence="3" id="KW-1185">Reference proteome</keyword>
<feature type="region of interest" description="Disordered" evidence="1">
    <location>
        <begin position="1"/>
        <end position="27"/>
    </location>
</feature>
<comment type="caution">
    <text evidence="2">The sequence shown here is derived from an EMBL/GenBank/DDBJ whole genome shotgun (WGS) entry which is preliminary data.</text>
</comment>
<name>A0A843VUC7_COLES</name>
<accession>A0A843VUC7</accession>
<evidence type="ECO:0000256" key="1">
    <source>
        <dbReference type="SAM" id="MobiDB-lite"/>
    </source>
</evidence>
<dbReference type="AlphaFoldDB" id="A0A843VUC7"/>
<protein>
    <submittedName>
        <fullName evidence="2">Uncharacterized protein</fullName>
    </submittedName>
</protein>
<dbReference type="EMBL" id="NMUH01002501">
    <property type="protein sequence ID" value="MQM00349.1"/>
    <property type="molecule type" value="Genomic_DNA"/>
</dbReference>
<evidence type="ECO:0000313" key="3">
    <source>
        <dbReference type="Proteomes" id="UP000652761"/>
    </source>
</evidence>
<evidence type="ECO:0000313" key="2">
    <source>
        <dbReference type="EMBL" id="MQM00349.1"/>
    </source>
</evidence>
<gene>
    <name evidence="2" type="ORF">Taro_033086</name>
</gene>
<dbReference type="Proteomes" id="UP000652761">
    <property type="component" value="Unassembled WGS sequence"/>
</dbReference>
<sequence length="27" mass="2975">MRTRCWQSGGTHDPSAGHVKHKSRGPT</sequence>